<evidence type="ECO:0000313" key="14">
    <source>
        <dbReference type="Proteomes" id="UP001153712"/>
    </source>
</evidence>
<evidence type="ECO:0000256" key="5">
    <source>
        <dbReference type="ARBA" id="ARBA00022701"/>
    </source>
</evidence>
<keyword evidence="10" id="KW-0966">Cell projection</keyword>
<dbReference type="SUPFAM" id="SSF54648">
    <property type="entry name" value="DLC"/>
    <property type="match status" value="1"/>
</dbReference>
<dbReference type="AlphaFoldDB" id="A0A9N9TXL8"/>
<evidence type="ECO:0000256" key="9">
    <source>
        <dbReference type="ARBA" id="ARBA00023212"/>
    </source>
</evidence>
<keyword evidence="5 12" id="KW-0493">Microtubule</keyword>
<dbReference type="GO" id="GO:0030286">
    <property type="term" value="C:dynein complex"/>
    <property type="evidence" value="ECO:0007669"/>
    <property type="project" value="UniProtKB-KW"/>
</dbReference>
<name>A0A9N9TXL8_PHYSR</name>
<keyword evidence="8 12" id="KW-0505">Motor protein</keyword>
<dbReference type="SMART" id="SM01375">
    <property type="entry name" value="Dynein_light"/>
    <property type="match status" value="1"/>
</dbReference>
<reference evidence="13" key="1">
    <citation type="submission" date="2022-01" db="EMBL/GenBank/DDBJ databases">
        <authorList>
            <person name="King R."/>
        </authorList>
    </citation>
    <scope>NUCLEOTIDE SEQUENCE</scope>
</reference>
<evidence type="ECO:0000256" key="2">
    <source>
        <dbReference type="ARBA" id="ARBA00010156"/>
    </source>
</evidence>
<dbReference type="Pfam" id="PF01221">
    <property type="entry name" value="Dynein_light"/>
    <property type="match status" value="1"/>
</dbReference>
<gene>
    <name evidence="13" type="ORF">PHYEVI_LOCUS8907</name>
</gene>
<evidence type="ECO:0000256" key="11">
    <source>
        <dbReference type="ARBA" id="ARBA00057688"/>
    </source>
</evidence>
<dbReference type="GO" id="GO:0005930">
    <property type="term" value="C:axoneme"/>
    <property type="evidence" value="ECO:0007669"/>
    <property type="project" value="UniProtKB-SubCell"/>
</dbReference>
<evidence type="ECO:0000313" key="13">
    <source>
        <dbReference type="EMBL" id="CAG9862597.1"/>
    </source>
</evidence>
<comment type="similarity">
    <text evidence="2 12">Belongs to the dynein light chain family.</text>
</comment>
<evidence type="ECO:0000256" key="3">
    <source>
        <dbReference type="ARBA" id="ARBA00011655"/>
    </source>
</evidence>
<dbReference type="Proteomes" id="UP001153712">
    <property type="component" value="Chromosome 5"/>
</dbReference>
<protein>
    <recommendedName>
        <fullName evidence="12">Dynein light chain</fullName>
    </recommendedName>
</protein>
<evidence type="ECO:0000256" key="10">
    <source>
        <dbReference type="ARBA" id="ARBA00023273"/>
    </source>
</evidence>
<sequence>MADDEGKPGEKKGPVFTYPLIRHSDMSEETQNEAADIVTTACEKFGNNNEGAAKLIKDEMDKKFGTPHHVVVGEAFGFEVSYEIGTILYMFFGGNLAVVVWKC</sequence>
<dbReference type="FunFam" id="3.30.740.10:FF:000002">
    <property type="entry name" value="Dynein light chain"/>
    <property type="match status" value="1"/>
</dbReference>
<dbReference type="PANTHER" id="PTHR11886">
    <property type="entry name" value="DYNEIN LIGHT CHAIN"/>
    <property type="match status" value="1"/>
</dbReference>
<keyword evidence="7" id="KW-0969">Cilium</keyword>
<comment type="function">
    <text evidence="11">Force generating protein of respiratory cilia. Produces force towards the minus ends of microtubules. Dynein has ATPase activity.</text>
</comment>
<dbReference type="CDD" id="cd21453">
    <property type="entry name" value="DLC-like_DNAL4"/>
    <property type="match status" value="1"/>
</dbReference>
<proteinExistence type="inferred from homology"/>
<comment type="subcellular location">
    <subcellularLocation>
        <location evidence="1">Cytoplasm</location>
        <location evidence="1">Cytoskeleton</location>
        <location evidence="1">Cilium axoneme</location>
    </subcellularLocation>
</comment>
<evidence type="ECO:0000256" key="6">
    <source>
        <dbReference type="ARBA" id="ARBA00023017"/>
    </source>
</evidence>
<keyword evidence="4 12" id="KW-0963">Cytoplasm</keyword>
<dbReference type="GO" id="GO:0007017">
    <property type="term" value="P:microtubule-based process"/>
    <property type="evidence" value="ECO:0007669"/>
    <property type="project" value="InterPro"/>
</dbReference>
<keyword evidence="9 12" id="KW-0206">Cytoskeleton</keyword>
<dbReference type="InterPro" id="IPR001372">
    <property type="entry name" value="Dynein_light_chain_typ-1/2"/>
</dbReference>
<comment type="subunit">
    <text evidence="3">Consists of at least two heavy chains and a number of intermediate and light chains.</text>
</comment>
<keyword evidence="14" id="KW-1185">Reference proteome</keyword>
<dbReference type="Gene3D" id="3.30.740.10">
    <property type="entry name" value="Protein Inhibitor Of Neuronal Nitric Oxide Synthase"/>
    <property type="match status" value="1"/>
</dbReference>
<evidence type="ECO:0000256" key="12">
    <source>
        <dbReference type="RuleBase" id="RU365010"/>
    </source>
</evidence>
<dbReference type="InterPro" id="IPR037177">
    <property type="entry name" value="DLC_sf"/>
</dbReference>
<evidence type="ECO:0000256" key="8">
    <source>
        <dbReference type="ARBA" id="ARBA00023175"/>
    </source>
</evidence>
<keyword evidence="6 12" id="KW-0243">Dynein</keyword>
<dbReference type="GO" id="GO:0005874">
    <property type="term" value="C:microtubule"/>
    <property type="evidence" value="ECO:0007669"/>
    <property type="project" value="UniProtKB-KW"/>
</dbReference>
<dbReference type="PANTHER" id="PTHR11886:SF2">
    <property type="entry name" value="DYNEIN AXONEMAL LIGHT CHAIN 4"/>
    <property type="match status" value="1"/>
</dbReference>
<organism evidence="13 14">
    <name type="scientific">Phyllotreta striolata</name>
    <name type="common">Striped flea beetle</name>
    <name type="synonym">Crioceris striolata</name>
    <dbReference type="NCBI Taxonomy" id="444603"/>
    <lineage>
        <taxon>Eukaryota</taxon>
        <taxon>Metazoa</taxon>
        <taxon>Ecdysozoa</taxon>
        <taxon>Arthropoda</taxon>
        <taxon>Hexapoda</taxon>
        <taxon>Insecta</taxon>
        <taxon>Pterygota</taxon>
        <taxon>Neoptera</taxon>
        <taxon>Endopterygota</taxon>
        <taxon>Coleoptera</taxon>
        <taxon>Polyphaga</taxon>
        <taxon>Cucujiformia</taxon>
        <taxon>Chrysomeloidea</taxon>
        <taxon>Chrysomelidae</taxon>
        <taxon>Galerucinae</taxon>
        <taxon>Alticini</taxon>
        <taxon>Phyllotreta</taxon>
    </lineage>
</organism>
<dbReference type="EMBL" id="OU900098">
    <property type="protein sequence ID" value="CAG9862597.1"/>
    <property type="molecule type" value="Genomic_DNA"/>
</dbReference>
<accession>A0A9N9TXL8</accession>
<evidence type="ECO:0000256" key="1">
    <source>
        <dbReference type="ARBA" id="ARBA00004430"/>
    </source>
</evidence>
<evidence type="ECO:0000256" key="4">
    <source>
        <dbReference type="ARBA" id="ARBA00022490"/>
    </source>
</evidence>
<evidence type="ECO:0000256" key="7">
    <source>
        <dbReference type="ARBA" id="ARBA00023069"/>
    </source>
</evidence>